<accession>A0A7H8N4C2</accession>
<dbReference type="RefSeq" id="WP_176160600.1">
    <property type="nucleotide sequence ID" value="NZ_CP054929.1"/>
</dbReference>
<evidence type="ECO:0000313" key="1">
    <source>
        <dbReference type="EMBL" id="QKW48868.1"/>
    </source>
</evidence>
<name>A0A7H8N4C2_9ACTN</name>
<proteinExistence type="predicted"/>
<gene>
    <name evidence="1" type="ORF">HUT08_04165</name>
</gene>
<dbReference type="Proteomes" id="UP000509303">
    <property type="component" value="Chromosome"/>
</dbReference>
<keyword evidence="2" id="KW-1185">Reference proteome</keyword>
<reference evidence="1 2" key="1">
    <citation type="submission" date="2020-06" db="EMBL/GenBank/DDBJ databases">
        <title>Genome mining for natural products.</title>
        <authorList>
            <person name="Zhang B."/>
            <person name="Shi J."/>
            <person name="Ge H."/>
        </authorList>
    </citation>
    <scope>NUCLEOTIDE SEQUENCE [LARGE SCALE GENOMIC DNA]</scope>
    <source>
        <strain evidence="1 2">NA00687</strain>
    </source>
</reference>
<dbReference type="EMBL" id="CP054929">
    <property type="protein sequence ID" value="QKW48868.1"/>
    <property type="molecule type" value="Genomic_DNA"/>
</dbReference>
<organism evidence="1 2">
    <name type="scientific">Streptomyces buecherae</name>
    <dbReference type="NCBI Taxonomy" id="2763006"/>
    <lineage>
        <taxon>Bacteria</taxon>
        <taxon>Bacillati</taxon>
        <taxon>Actinomycetota</taxon>
        <taxon>Actinomycetes</taxon>
        <taxon>Kitasatosporales</taxon>
        <taxon>Streptomycetaceae</taxon>
        <taxon>Streptomyces</taxon>
    </lineage>
</organism>
<dbReference type="AlphaFoldDB" id="A0A7H8N4C2"/>
<sequence>MFEHGDIEYTVPAPLDLPVKILEVDDEIDALKLILGEQWQTYTESGATIRDFQVFAEKVSEAAGFTSSGN</sequence>
<evidence type="ECO:0000313" key="2">
    <source>
        <dbReference type="Proteomes" id="UP000509303"/>
    </source>
</evidence>
<protein>
    <submittedName>
        <fullName evidence="1">Uncharacterized protein</fullName>
    </submittedName>
</protein>